<proteinExistence type="predicted"/>
<protein>
    <submittedName>
        <fullName evidence="4">RNA-binding protein YhbY</fullName>
    </submittedName>
</protein>
<dbReference type="PANTHER" id="PTHR40065:SF3">
    <property type="entry name" value="RNA-BINDING PROTEIN YHBY"/>
    <property type="match status" value="1"/>
</dbReference>
<dbReference type="PANTHER" id="PTHR40065">
    <property type="entry name" value="RNA-BINDING PROTEIN YHBY"/>
    <property type="match status" value="1"/>
</dbReference>
<dbReference type="EMBL" id="JPGN01000053">
    <property type="protein sequence ID" value="KFI19439.1"/>
    <property type="molecule type" value="Genomic_DNA"/>
</dbReference>
<evidence type="ECO:0000256" key="1">
    <source>
        <dbReference type="ARBA" id="ARBA00022884"/>
    </source>
</evidence>
<feature type="domain" description="CRM" evidence="3">
    <location>
        <begin position="1"/>
        <end position="96"/>
    </location>
</feature>
<dbReference type="Pfam" id="PF01985">
    <property type="entry name" value="CRS1_YhbY"/>
    <property type="match status" value="1"/>
</dbReference>
<dbReference type="InterPro" id="IPR001890">
    <property type="entry name" value="RNA-binding_CRM"/>
</dbReference>
<dbReference type="InterPro" id="IPR035920">
    <property type="entry name" value="YhbY-like_sf"/>
</dbReference>
<evidence type="ECO:0000313" key="4">
    <source>
        <dbReference type="EMBL" id="KFI19439.1"/>
    </source>
</evidence>
<dbReference type="HOGENOM" id="CLU_095994_2_0_6"/>
<dbReference type="InterPro" id="IPR017924">
    <property type="entry name" value="RNA-binding_YhbY"/>
</dbReference>
<name>A0A0E2Z1N5_9GAMM</name>
<dbReference type="SUPFAM" id="SSF75471">
    <property type="entry name" value="YhbY-like"/>
    <property type="match status" value="1"/>
</dbReference>
<sequence length="96" mass="10878">MPLTKNQTRYLRTLAHSLKPVVIVGQSGITKAVLDEIAGSLEHHELIKIKMHDAEREERSAMIKHVLQVTQAELVQVIGRIGIFYRRGEKARITLP</sequence>
<evidence type="ECO:0000259" key="3">
    <source>
        <dbReference type="PROSITE" id="PS51295"/>
    </source>
</evidence>
<gene>
    <name evidence="4" type="ORF">IB75_08670</name>
</gene>
<dbReference type="OrthoDB" id="9797519at2"/>
<dbReference type="NCBIfam" id="TIGR00253">
    <property type="entry name" value="RNA_bind_YhbY"/>
    <property type="match status" value="1"/>
</dbReference>
<dbReference type="PROSITE" id="PS51295">
    <property type="entry name" value="CRM"/>
    <property type="match status" value="1"/>
</dbReference>
<dbReference type="GO" id="GO:0003723">
    <property type="term" value="F:RNA binding"/>
    <property type="evidence" value="ECO:0007669"/>
    <property type="project" value="UniProtKB-UniRule"/>
</dbReference>
<dbReference type="Gene3D" id="3.30.110.60">
    <property type="entry name" value="YhbY-like"/>
    <property type="match status" value="1"/>
</dbReference>
<dbReference type="SMART" id="SM01103">
    <property type="entry name" value="CRS1_YhbY"/>
    <property type="match status" value="1"/>
</dbReference>
<evidence type="ECO:0000313" key="5">
    <source>
        <dbReference type="Proteomes" id="UP000028839"/>
    </source>
</evidence>
<comment type="caution">
    <text evidence="4">The sequence shown here is derived from an EMBL/GenBank/DDBJ whole genome shotgun (WGS) entry which is preliminary data.</text>
</comment>
<reference evidence="4 5" key="1">
    <citation type="submission" date="2014-07" db="EMBL/GenBank/DDBJ databases">
        <title>Comparative analysis of Nitrosococcus oceani genome inventories of strains from Pacific and Atlantic gyres.</title>
        <authorList>
            <person name="Lim C.K."/>
            <person name="Wang L."/>
            <person name="Sayavedra-Soto L.A."/>
            <person name="Klotz M.G."/>
        </authorList>
    </citation>
    <scope>NUCLEOTIDE SEQUENCE [LARGE SCALE GENOMIC DNA]</scope>
    <source>
        <strain evidence="4 5">C-27</strain>
    </source>
</reference>
<organism evidence="4 5">
    <name type="scientific">Nitrosococcus oceani C-27</name>
    <dbReference type="NCBI Taxonomy" id="314279"/>
    <lineage>
        <taxon>Bacteria</taxon>
        <taxon>Pseudomonadati</taxon>
        <taxon>Pseudomonadota</taxon>
        <taxon>Gammaproteobacteria</taxon>
        <taxon>Chromatiales</taxon>
        <taxon>Chromatiaceae</taxon>
        <taxon>Nitrosococcus</taxon>
    </lineage>
</organism>
<dbReference type="Proteomes" id="UP000028839">
    <property type="component" value="Unassembled WGS sequence"/>
</dbReference>
<dbReference type="AlphaFoldDB" id="A0A0E2Z1N5"/>
<accession>A0A0E2Z1N5</accession>
<dbReference type="InterPro" id="IPR051925">
    <property type="entry name" value="RNA-binding_domain"/>
</dbReference>
<evidence type="ECO:0000256" key="2">
    <source>
        <dbReference type="PROSITE-ProRule" id="PRU00626"/>
    </source>
</evidence>
<keyword evidence="1 2" id="KW-0694">RNA-binding</keyword>